<dbReference type="PANTHER" id="PTHR43362">
    <property type="entry name" value="MANNITOL DEHYDROGENASE DSF1-RELATED"/>
    <property type="match status" value="1"/>
</dbReference>
<keyword evidence="1" id="KW-0560">Oxidoreductase</keyword>
<evidence type="ECO:0000259" key="4">
    <source>
        <dbReference type="Pfam" id="PF01232"/>
    </source>
</evidence>
<dbReference type="EC" id="1.1.1.67" evidence="2"/>
<evidence type="ECO:0000256" key="2">
    <source>
        <dbReference type="ARBA" id="ARBA00038970"/>
    </source>
</evidence>
<organism evidence="5 7">
    <name type="scientific">Didymodactylos carnosus</name>
    <dbReference type="NCBI Taxonomy" id="1234261"/>
    <lineage>
        <taxon>Eukaryota</taxon>
        <taxon>Metazoa</taxon>
        <taxon>Spiralia</taxon>
        <taxon>Gnathifera</taxon>
        <taxon>Rotifera</taxon>
        <taxon>Eurotatoria</taxon>
        <taxon>Bdelloidea</taxon>
        <taxon>Philodinida</taxon>
        <taxon>Philodinidae</taxon>
        <taxon>Didymodactylos</taxon>
    </lineage>
</organism>
<gene>
    <name evidence="5" type="ORF">GPM918_LOCUS43365</name>
    <name evidence="6" type="ORF">SRO942_LOCUS44848</name>
</gene>
<feature type="domain" description="Mannitol dehydrogenase N-terminal" evidence="4">
    <location>
        <begin position="38"/>
        <end position="233"/>
    </location>
</feature>
<comment type="caution">
    <text evidence="5">The sequence shown here is derived from an EMBL/GenBank/DDBJ whole genome shotgun (WGS) entry which is preliminary data.</text>
</comment>
<dbReference type="Proteomes" id="UP000663829">
    <property type="component" value="Unassembled WGS sequence"/>
</dbReference>
<dbReference type="EMBL" id="CAJNOQ010039094">
    <property type="protein sequence ID" value="CAF1615246.1"/>
    <property type="molecule type" value="Genomic_DNA"/>
</dbReference>
<comment type="catalytic activity">
    <reaction evidence="3">
        <text>D-mannitol + NAD(+) = D-fructose + NADH + H(+)</text>
        <dbReference type="Rhea" id="RHEA:12084"/>
        <dbReference type="ChEBI" id="CHEBI:15378"/>
        <dbReference type="ChEBI" id="CHEBI:16899"/>
        <dbReference type="ChEBI" id="CHEBI:37721"/>
        <dbReference type="ChEBI" id="CHEBI:57540"/>
        <dbReference type="ChEBI" id="CHEBI:57945"/>
        <dbReference type="EC" id="1.1.1.67"/>
    </reaction>
</comment>
<dbReference type="PRINTS" id="PR00084">
    <property type="entry name" value="MTLDHDRGNASE"/>
</dbReference>
<keyword evidence="7" id="KW-1185">Reference proteome</keyword>
<dbReference type="InterPro" id="IPR000669">
    <property type="entry name" value="Mannitol_DH"/>
</dbReference>
<dbReference type="OrthoDB" id="418169at2759"/>
<accession>A0A816BXA3</accession>
<dbReference type="EMBL" id="CAJOBC010106031">
    <property type="protein sequence ID" value="CAF4501146.1"/>
    <property type="molecule type" value="Genomic_DNA"/>
</dbReference>
<dbReference type="InterPro" id="IPR050988">
    <property type="entry name" value="Mannitol_DH/Oxidoreductase"/>
</dbReference>
<dbReference type="Proteomes" id="UP000681722">
    <property type="component" value="Unassembled WGS sequence"/>
</dbReference>
<name>A0A816BXA3_9BILA</name>
<evidence type="ECO:0000313" key="7">
    <source>
        <dbReference type="Proteomes" id="UP000663829"/>
    </source>
</evidence>
<evidence type="ECO:0000256" key="3">
    <source>
        <dbReference type="ARBA" id="ARBA00047733"/>
    </source>
</evidence>
<dbReference type="Gene3D" id="3.40.50.720">
    <property type="entry name" value="NAD(P)-binding Rossmann-like Domain"/>
    <property type="match status" value="1"/>
</dbReference>
<sequence>MATQSTECVLSQMLIDKSKCSLANVHQPSYDRTKLKHGIVHLSVGAFHRAHLAYYMDLLASEHNLTDWGIVGVGVRSCDKPISDALQSQSGLYTLLCKGSDANDVNVRIIGSLTKYLFAPDSPDAVLDVMSHPDTKIVSMTITVCGYDLDVNSGDIQHDLKNPSHPKTVFGFIVHALNKRKNAGILPFTVISCDNVQMNGEVIKRCILSFAKELNNQDLLSYIQSNVTFPSTMGKARQQRLIET</sequence>
<reference evidence="5" key="1">
    <citation type="submission" date="2021-02" db="EMBL/GenBank/DDBJ databases">
        <authorList>
            <person name="Nowell W R."/>
        </authorList>
    </citation>
    <scope>NUCLEOTIDE SEQUENCE</scope>
</reference>
<proteinExistence type="predicted"/>
<evidence type="ECO:0000256" key="1">
    <source>
        <dbReference type="ARBA" id="ARBA00023002"/>
    </source>
</evidence>
<evidence type="ECO:0000313" key="6">
    <source>
        <dbReference type="EMBL" id="CAF4501146.1"/>
    </source>
</evidence>
<dbReference type="InterPro" id="IPR036291">
    <property type="entry name" value="NAD(P)-bd_dom_sf"/>
</dbReference>
<dbReference type="PANTHER" id="PTHR43362:SF1">
    <property type="entry name" value="MANNITOL DEHYDROGENASE 2-RELATED"/>
    <property type="match status" value="1"/>
</dbReference>
<dbReference type="InterPro" id="IPR013131">
    <property type="entry name" value="Mannitol_DH_N"/>
</dbReference>
<evidence type="ECO:0000313" key="5">
    <source>
        <dbReference type="EMBL" id="CAF1615246.1"/>
    </source>
</evidence>
<dbReference type="Pfam" id="PF01232">
    <property type="entry name" value="Mannitol_dh"/>
    <property type="match status" value="1"/>
</dbReference>
<protein>
    <recommendedName>
        <fullName evidence="2">mannitol 2-dehydrogenase</fullName>
        <ecNumber evidence="2">1.1.1.67</ecNumber>
    </recommendedName>
</protein>
<dbReference type="GO" id="GO:0050086">
    <property type="term" value="F:mannitol 2-dehydrogenase activity"/>
    <property type="evidence" value="ECO:0007669"/>
    <property type="project" value="UniProtKB-EC"/>
</dbReference>
<dbReference type="SUPFAM" id="SSF51735">
    <property type="entry name" value="NAD(P)-binding Rossmann-fold domains"/>
    <property type="match status" value="1"/>
</dbReference>
<dbReference type="AlphaFoldDB" id="A0A816BXA3"/>